<dbReference type="InterPro" id="IPR014721">
    <property type="entry name" value="Ribsml_uS5_D2-typ_fold_subgr"/>
</dbReference>
<evidence type="ECO:0000313" key="4">
    <source>
        <dbReference type="EMBL" id="CAB4871582.1"/>
    </source>
</evidence>
<accession>A0A6J7DKV0</accession>
<dbReference type="CDD" id="cd03713">
    <property type="entry name" value="EFG_mtEFG_C"/>
    <property type="match status" value="1"/>
</dbReference>
<dbReference type="GO" id="GO:0003924">
    <property type="term" value="F:GTPase activity"/>
    <property type="evidence" value="ECO:0007669"/>
    <property type="project" value="InterPro"/>
</dbReference>
<sequence>MSDKRGFKAAPTANLPEDIRNVVLIGPTGSGKTSLVESLIYAAGASTRIGNVEDGTTISDFDPISIKQHRSVGLAVATISWQGLVINLIDTPGYEDFMADLRAGLRAADAALFVIGSTDGVDAATRHLWDECEAAGMPRGIVVTKLDNERGDFEETVAVCQRIFAGGGAVLPLHLPIHANNGSPIGFIDLLTTTIHEWTTGSRAERECEREHGDLIELARGDLIEAIITESEDENLMDRFVAGEPVEVETLNRDFERAVARGHFHPVLGHSLAPATLGTDLILELIGRGFPSPAERPLPVVMSVGGDPLPPLLPDPAGPLCAEVFKTTSDPDNGKLSLVRVFSGTLTADQAVHITGHFESSSGHQIQDVVARIGVLSAPLGAEQRPVAPAIAGSIVSVSKLTGAETGDTLSSLAQPLIMEPWLMPEPLLPIAIRAHTATDEENLGPALARLLAEDPTLRIDQNVATGQMVVWCIGEAHANLVAEQLRTRYRVNVDTEEVRFQLRETFAAMAEGIGRIGEQSGQYTVCEIVVEPLPAGGGFDFVCKALTGGVSPEVIGSVEKGIRAQLLKGVAIGYPVVDIRVTLVAAKSHNVEQLDMAFQDAGALALKDAAAKSTINLLEPLMELEVLMPNEHTDAVNSDLLARRGIVTGTESMVGGRSLIRTIVPAAEITRYAIDIRSLTHGTGSYTRNAAGFGAMPSTMAKKILGG</sequence>
<dbReference type="NCBIfam" id="TIGR00231">
    <property type="entry name" value="small_GTP"/>
    <property type="match status" value="1"/>
</dbReference>
<dbReference type="SUPFAM" id="SSF50447">
    <property type="entry name" value="Translation proteins"/>
    <property type="match status" value="1"/>
</dbReference>
<dbReference type="PROSITE" id="PS51722">
    <property type="entry name" value="G_TR_2"/>
    <property type="match status" value="1"/>
</dbReference>
<proteinExistence type="predicted"/>
<dbReference type="InterPro" id="IPR009000">
    <property type="entry name" value="Transl_B-barrel_sf"/>
</dbReference>
<dbReference type="Gene3D" id="3.30.70.870">
    <property type="entry name" value="Elongation Factor G (Translational Gtpase), domain 3"/>
    <property type="match status" value="1"/>
</dbReference>
<keyword evidence="1" id="KW-0547">Nucleotide-binding</keyword>
<dbReference type="EMBL" id="CAFBPJ010000179">
    <property type="protein sequence ID" value="CAB5027244.1"/>
    <property type="molecule type" value="Genomic_DNA"/>
</dbReference>
<dbReference type="Pfam" id="PF00679">
    <property type="entry name" value="EFG_C"/>
    <property type="match status" value="1"/>
</dbReference>
<dbReference type="SMART" id="SM00889">
    <property type="entry name" value="EFG_IV"/>
    <property type="match status" value="1"/>
</dbReference>
<dbReference type="GO" id="GO:0005525">
    <property type="term" value="F:GTP binding"/>
    <property type="evidence" value="ECO:0007669"/>
    <property type="project" value="UniProtKB-KW"/>
</dbReference>
<dbReference type="InterPro" id="IPR000795">
    <property type="entry name" value="T_Tr_GTP-bd_dom"/>
</dbReference>
<evidence type="ECO:0000259" key="3">
    <source>
        <dbReference type="PROSITE" id="PS51722"/>
    </source>
</evidence>
<dbReference type="PANTHER" id="PTHR43261:SF6">
    <property type="entry name" value="ELONGATION FACTOR G-LIKE PROTEIN"/>
    <property type="match status" value="1"/>
</dbReference>
<dbReference type="InterPro" id="IPR020568">
    <property type="entry name" value="Ribosomal_Su5_D2-typ_SF"/>
</dbReference>
<dbReference type="Gene3D" id="2.40.30.10">
    <property type="entry name" value="Translation factors"/>
    <property type="match status" value="1"/>
</dbReference>
<dbReference type="Pfam" id="PF00009">
    <property type="entry name" value="GTP_EFTU"/>
    <property type="match status" value="1"/>
</dbReference>
<dbReference type="SUPFAM" id="SSF54211">
    <property type="entry name" value="Ribosomal protein S5 domain 2-like"/>
    <property type="match status" value="1"/>
</dbReference>
<reference evidence="4" key="1">
    <citation type="submission" date="2020-05" db="EMBL/GenBank/DDBJ databases">
        <authorList>
            <person name="Chiriac C."/>
            <person name="Salcher M."/>
            <person name="Ghai R."/>
            <person name="Kavagutti S V."/>
        </authorList>
    </citation>
    <scope>NUCLEOTIDE SEQUENCE</scope>
</reference>
<evidence type="ECO:0000313" key="5">
    <source>
        <dbReference type="EMBL" id="CAB5027244.1"/>
    </source>
</evidence>
<dbReference type="AlphaFoldDB" id="A0A6J7DKV0"/>
<feature type="domain" description="Tr-type G" evidence="3">
    <location>
        <begin position="17"/>
        <end position="236"/>
    </location>
</feature>
<dbReference type="NCBIfam" id="NF009377">
    <property type="entry name" value="PRK12740.1-1"/>
    <property type="match status" value="1"/>
</dbReference>
<dbReference type="Pfam" id="PF14492">
    <property type="entry name" value="EFG_III"/>
    <property type="match status" value="1"/>
</dbReference>
<organism evidence="4">
    <name type="scientific">freshwater metagenome</name>
    <dbReference type="NCBI Taxonomy" id="449393"/>
    <lineage>
        <taxon>unclassified sequences</taxon>
        <taxon>metagenomes</taxon>
        <taxon>ecological metagenomes</taxon>
    </lineage>
</organism>
<dbReference type="SUPFAM" id="SSF52540">
    <property type="entry name" value="P-loop containing nucleoside triphosphate hydrolases"/>
    <property type="match status" value="1"/>
</dbReference>
<dbReference type="GO" id="GO:0032790">
    <property type="term" value="P:ribosome disassembly"/>
    <property type="evidence" value="ECO:0007669"/>
    <property type="project" value="TreeGrafter"/>
</dbReference>
<dbReference type="InterPro" id="IPR035649">
    <property type="entry name" value="EFG_V"/>
</dbReference>
<dbReference type="Pfam" id="PF03764">
    <property type="entry name" value="EFG_IV"/>
    <property type="match status" value="1"/>
</dbReference>
<name>A0A6J7DKV0_9ZZZZ</name>
<dbReference type="InterPro" id="IPR027417">
    <property type="entry name" value="P-loop_NTPase"/>
</dbReference>
<evidence type="ECO:0000256" key="1">
    <source>
        <dbReference type="ARBA" id="ARBA00022741"/>
    </source>
</evidence>
<keyword evidence="2" id="KW-0342">GTP-binding</keyword>
<dbReference type="PANTHER" id="PTHR43261">
    <property type="entry name" value="TRANSLATION ELONGATION FACTOR G-RELATED"/>
    <property type="match status" value="1"/>
</dbReference>
<gene>
    <name evidence="4" type="ORF">UFOPK3425_00663</name>
    <name evidence="5" type="ORF">UFOPK4092_01310</name>
</gene>
<protein>
    <submittedName>
        <fullName evidence="4">Unannotated protein</fullName>
    </submittedName>
</protein>
<dbReference type="InterPro" id="IPR005225">
    <property type="entry name" value="Small_GTP-bd"/>
</dbReference>
<dbReference type="InterPro" id="IPR035647">
    <property type="entry name" value="EFG_III/V"/>
</dbReference>
<dbReference type="InterPro" id="IPR005517">
    <property type="entry name" value="Transl_elong_EFG/EF2_IV"/>
</dbReference>
<dbReference type="InterPro" id="IPR041095">
    <property type="entry name" value="EFG_II"/>
</dbReference>
<dbReference type="Gene3D" id="3.30.230.10">
    <property type="match status" value="1"/>
</dbReference>
<dbReference type="SUPFAM" id="SSF54980">
    <property type="entry name" value="EF-G C-terminal domain-like"/>
    <property type="match status" value="2"/>
</dbReference>
<dbReference type="Gene3D" id="3.40.50.300">
    <property type="entry name" value="P-loop containing nucleotide triphosphate hydrolases"/>
    <property type="match status" value="1"/>
</dbReference>
<dbReference type="InterPro" id="IPR053905">
    <property type="entry name" value="EF-G-like_DII"/>
</dbReference>
<dbReference type="InterPro" id="IPR000640">
    <property type="entry name" value="EFG_V-like"/>
</dbReference>
<dbReference type="Pfam" id="PF22042">
    <property type="entry name" value="EF-G_D2"/>
    <property type="match status" value="1"/>
</dbReference>
<dbReference type="EMBL" id="CAFBLV010000113">
    <property type="protein sequence ID" value="CAB4871582.1"/>
    <property type="molecule type" value="Genomic_DNA"/>
</dbReference>
<dbReference type="FunFam" id="3.30.70.240:FF:000001">
    <property type="entry name" value="Elongation factor G"/>
    <property type="match status" value="1"/>
</dbReference>
<evidence type="ECO:0000256" key="2">
    <source>
        <dbReference type="ARBA" id="ARBA00023134"/>
    </source>
</evidence>
<dbReference type="Gene3D" id="3.30.70.240">
    <property type="match status" value="1"/>
</dbReference>
<dbReference type="SMART" id="SM00838">
    <property type="entry name" value="EFG_C"/>
    <property type="match status" value="1"/>
</dbReference>